<evidence type="ECO:0000256" key="3">
    <source>
        <dbReference type="ARBA" id="ARBA00012856"/>
    </source>
</evidence>
<dbReference type="PRINTS" id="PR00070">
    <property type="entry name" value="DHFR"/>
</dbReference>
<dbReference type="PROSITE" id="PS00075">
    <property type="entry name" value="DHFR_1"/>
    <property type="match status" value="1"/>
</dbReference>
<dbReference type="Pfam" id="PF00186">
    <property type="entry name" value="DHFR_1"/>
    <property type="match status" value="1"/>
</dbReference>
<dbReference type="Gene3D" id="3.40.430.10">
    <property type="entry name" value="Dihydrofolate Reductase, subunit A"/>
    <property type="match status" value="1"/>
</dbReference>
<comment type="caution">
    <text evidence="10">The sequence shown here is derived from an EMBL/GenBank/DDBJ whole genome shotgun (WGS) entry which is preliminary data.</text>
</comment>
<dbReference type="SUPFAM" id="SSF53597">
    <property type="entry name" value="Dihydrofolate reductase-like"/>
    <property type="match status" value="1"/>
</dbReference>
<evidence type="ECO:0000256" key="7">
    <source>
        <dbReference type="RuleBase" id="RU004474"/>
    </source>
</evidence>
<dbReference type="InterPro" id="IPR017925">
    <property type="entry name" value="DHFR_CS"/>
</dbReference>
<evidence type="ECO:0000313" key="10">
    <source>
        <dbReference type="EMBL" id="MFC1433001.1"/>
    </source>
</evidence>
<name>A0ABV6X499_9ACTN</name>
<dbReference type="InterPro" id="IPR001796">
    <property type="entry name" value="DHFR_dom"/>
</dbReference>
<protein>
    <recommendedName>
        <fullName evidence="3">dihydrofolate reductase</fullName>
        <ecNumber evidence="3">1.5.1.3</ecNumber>
    </recommendedName>
</protein>
<dbReference type="EC" id="1.5.1.3" evidence="3"/>
<dbReference type="GO" id="GO:0004146">
    <property type="term" value="F:dihydrofolate reductase activity"/>
    <property type="evidence" value="ECO:0007669"/>
    <property type="project" value="UniProtKB-EC"/>
</dbReference>
<feature type="domain" description="DHFR" evidence="9">
    <location>
        <begin position="2"/>
        <end position="183"/>
    </location>
</feature>
<accession>A0ABV6X499</accession>
<comment type="pathway">
    <text evidence="1">Cofactor biosynthesis; tetrahydrofolate biosynthesis; 5,6,7,8-tetrahydrofolate from 7,8-dihydrofolate: step 1/1.</text>
</comment>
<evidence type="ECO:0000256" key="8">
    <source>
        <dbReference type="SAM" id="MobiDB-lite"/>
    </source>
</evidence>
<dbReference type="PANTHER" id="PTHR48069">
    <property type="entry name" value="DIHYDROFOLATE REDUCTASE"/>
    <property type="match status" value="1"/>
</dbReference>
<dbReference type="InterPro" id="IPR012259">
    <property type="entry name" value="DHFR"/>
</dbReference>
<comment type="similarity">
    <text evidence="2 7">Belongs to the dihydrofolate reductase family.</text>
</comment>
<reference evidence="10 11" key="1">
    <citation type="submission" date="2024-09" db="EMBL/GenBank/DDBJ databases">
        <authorList>
            <person name="Lee S.D."/>
        </authorList>
    </citation>
    <scope>NUCLEOTIDE SEQUENCE [LARGE SCALE GENOMIC DNA]</scope>
    <source>
        <strain evidence="10 11">N1-3</strain>
    </source>
</reference>
<evidence type="ECO:0000256" key="6">
    <source>
        <dbReference type="ARBA" id="ARBA00023002"/>
    </source>
</evidence>
<keyword evidence="4" id="KW-0554">One-carbon metabolism</keyword>
<sequence length="183" mass="19705">MRTSMIVAADEGDAIGLAGTLPWHFPADLRRFKQLTLGHAVVAGRRTHDEIVARLGRPLPGRFSVVVTSRPSLPSGSSGGSGKSDESGAENAVFQPDAVAALNLARGIESFAGRDEVFVIGGAQIYTQLLGEVDRVYLTRVHRRTEGDTVLPAGWLEPFSLIGEEDSGQDQQLSFLTYERARS</sequence>
<dbReference type="InterPro" id="IPR024072">
    <property type="entry name" value="DHFR-like_dom_sf"/>
</dbReference>
<keyword evidence="5" id="KW-0521">NADP</keyword>
<feature type="region of interest" description="Disordered" evidence="8">
    <location>
        <begin position="70"/>
        <end position="89"/>
    </location>
</feature>
<evidence type="ECO:0000256" key="5">
    <source>
        <dbReference type="ARBA" id="ARBA00022857"/>
    </source>
</evidence>
<dbReference type="Proteomes" id="UP001592530">
    <property type="component" value="Unassembled WGS sequence"/>
</dbReference>
<evidence type="ECO:0000256" key="4">
    <source>
        <dbReference type="ARBA" id="ARBA00022563"/>
    </source>
</evidence>
<evidence type="ECO:0000313" key="11">
    <source>
        <dbReference type="Proteomes" id="UP001592530"/>
    </source>
</evidence>
<dbReference type="CDD" id="cd00209">
    <property type="entry name" value="DHFR"/>
    <property type="match status" value="1"/>
</dbReference>
<evidence type="ECO:0000256" key="1">
    <source>
        <dbReference type="ARBA" id="ARBA00004903"/>
    </source>
</evidence>
<dbReference type="EMBL" id="JBHEZY010000008">
    <property type="protein sequence ID" value="MFC1433001.1"/>
    <property type="molecule type" value="Genomic_DNA"/>
</dbReference>
<dbReference type="PROSITE" id="PS51330">
    <property type="entry name" value="DHFR_2"/>
    <property type="match status" value="1"/>
</dbReference>
<organism evidence="10 11">
    <name type="scientific">Streptacidiphilus alkalitolerans</name>
    <dbReference type="NCBI Taxonomy" id="3342712"/>
    <lineage>
        <taxon>Bacteria</taxon>
        <taxon>Bacillati</taxon>
        <taxon>Actinomycetota</taxon>
        <taxon>Actinomycetes</taxon>
        <taxon>Kitasatosporales</taxon>
        <taxon>Streptomycetaceae</taxon>
        <taxon>Streptacidiphilus</taxon>
    </lineage>
</organism>
<gene>
    <name evidence="10" type="ORF">ACEZDB_20370</name>
</gene>
<evidence type="ECO:0000259" key="9">
    <source>
        <dbReference type="PROSITE" id="PS51330"/>
    </source>
</evidence>
<evidence type="ECO:0000256" key="2">
    <source>
        <dbReference type="ARBA" id="ARBA00009539"/>
    </source>
</evidence>
<proteinExistence type="inferred from homology"/>
<keyword evidence="6 10" id="KW-0560">Oxidoreductase</keyword>
<dbReference type="RefSeq" id="WP_380555119.1">
    <property type="nucleotide sequence ID" value="NZ_JBHEZY010000008.1"/>
</dbReference>
<dbReference type="PANTHER" id="PTHR48069:SF3">
    <property type="entry name" value="DIHYDROFOLATE REDUCTASE"/>
    <property type="match status" value="1"/>
</dbReference>